<comment type="caution">
    <text evidence="29">The sequence shown here is derived from an EMBL/GenBank/DDBJ whole genome shotgun (WGS) entry which is preliminary data.</text>
</comment>
<evidence type="ECO:0000256" key="19">
    <source>
        <dbReference type="PROSITE-ProRule" id="PRU00169"/>
    </source>
</evidence>
<keyword evidence="7" id="KW-0808">Transferase</keyword>
<dbReference type="SUPFAM" id="SSF52172">
    <property type="entry name" value="CheY-like"/>
    <property type="match status" value="2"/>
</dbReference>
<evidence type="ECO:0000256" key="8">
    <source>
        <dbReference type="ARBA" id="ARBA00022692"/>
    </source>
</evidence>
<dbReference type="FunFam" id="3.30.565.10:FF:000010">
    <property type="entry name" value="Sensor histidine kinase RcsC"/>
    <property type="match status" value="1"/>
</dbReference>
<protein>
    <recommendedName>
        <fullName evidence="17">Circadian input-output histidine kinase CikA</fullName>
        <ecNumber evidence="4">2.7.13.3</ecNumber>
    </recommendedName>
    <alternativeName>
        <fullName evidence="16">Sensory/regulatory protein RpfC</fullName>
    </alternativeName>
</protein>
<dbReference type="PRINTS" id="PR00344">
    <property type="entry name" value="BCTRLSENSOR"/>
</dbReference>
<dbReference type="InterPro" id="IPR029016">
    <property type="entry name" value="GAF-like_dom_sf"/>
</dbReference>
<dbReference type="InterPro" id="IPR042240">
    <property type="entry name" value="CHASE_sf"/>
</dbReference>
<feature type="coiled-coil region" evidence="20">
    <location>
        <begin position="267"/>
        <end position="294"/>
    </location>
</feature>
<feature type="domain" description="Response regulatory" evidence="24">
    <location>
        <begin position="1159"/>
        <end position="1327"/>
    </location>
</feature>
<feature type="compositionally biased region" description="Basic and acidic residues" evidence="21">
    <location>
        <begin position="1228"/>
        <end position="1257"/>
    </location>
</feature>
<feature type="domain" description="HPt" evidence="28">
    <location>
        <begin position="1415"/>
        <end position="1508"/>
    </location>
</feature>
<dbReference type="Gene3D" id="1.20.120.160">
    <property type="entry name" value="HPT domain"/>
    <property type="match status" value="1"/>
</dbReference>
<dbReference type="InterPro" id="IPR004358">
    <property type="entry name" value="Sig_transdc_His_kin-like_C"/>
</dbReference>
<dbReference type="RefSeq" id="WP_190469484.1">
    <property type="nucleotide sequence ID" value="NZ_JACJPW010000070.1"/>
</dbReference>
<feature type="compositionally biased region" description="Pro residues" evidence="21">
    <location>
        <begin position="1265"/>
        <end position="1278"/>
    </location>
</feature>
<evidence type="ECO:0000256" key="9">
    <source>
        <dbReference type="ARBA" id="ARBA00022741"/>
    </source>
</evidence>
<keyword evidence="14 22" id="KW-0472">Membrane</keyword>
<evidence type="ECO:0000256" key="22">
    <source>
        <dbReference type="SAM" id="Phobius"/>
    </source>
</evidence>
<dbReference type="Gene3D" id="3.30.450.40">
    <property type="match status" value="1"/>
</dbReference>
<dbReference type="InterPro" id="IPR001610">
    <property type="entry name" value="PAC"/>
</dbReference>
<keyword evidence="13" id="KW-0902">Two-component regulatory system</keyword>
<dbReference type="FunFam" id="1.10.287.130:FF:000002">
    <property type="entry name" value="Two-component osmosensing histidine kinase"/>
    <property type="match status" value="1"/>
</dbReference>
<dbReference type="EC" id="2.7.13.3" evidence="4"/>
<dbReference type="Pfam" id="PF01590">
    <property type="entry name" value="GAF"/>
    <property type="match status" value="1"/>
</dbReference>
<evidence type="ECO:0000256" key="4">
    <source>
        <dbReference type="ARBA" id="ARBA00012438"/>
    </source>
</evidence>
<dbReference type="GO" id="GO:0005524">
    <property type="term" value="F:ATP binding"/>
    <property type="evidence" value="ECO:0007669"/>
    <property type="project" value="UniProtKB-KW"/>
</dbReference>
<dbReference type="Gene3D" id="1.10.287.130">
    <property type="match status" value="1"/>
</dbReference>
<gene>
    <name evidence="29" type="ORF">H6G03_23440</name>
</gene>
<dbReference type="EMBL" id="JACJPW010000070">
    <property type="protein sequence ID" value="MBD2183986.1"/>
    <property type="molecule type" value="Genomic_DNA"/>
</dbReference>
<evidence type="ECO:0000256" key="16">
    <source>
        <dbReference type="ARBA" id="ARBA00068150"/>
    </source>
</evidence>
<evidence type="ECO:0000259" key="25">
    <source>
        <dbReference type="PROSITE" id="PS50112"/>
    </source>
</evidence>
<feature type="region of interest" description="Disordered" evidence="21">
    <location>
        <begin position="1335"/>
        <end position="1354"/>
    </location>
</feature>
<dbReference type="InterPro" id="IPR011006">
    <property type="entry name" value="CheY-like_superfamily"/>
</dbReference>
<feature type="domain" description="PAS" evidence="25">
    <location>
        <begin position="298"/>
        <end position="346"/>
    </location>
</feature>
<dbReference type="Pfam" id="PF03924">
    <property type="entry name" value="CHASE"/>
    <property type="match status" value="1"/>
</dbReference>
<evidence type="ECO:0000259" key="28">
    <source>
        <dbReference type="PROSITE" id="PS50894"/>
    </source>
</evidence>
<dbReference type="InterPro" id="IPR001789">
    <property type="entry name" value="Sig_transdc_resp-reg_receiver"/>
</dbReference>
<evidence type="ECO:0000256" key="21">
    <source>
        <dbReference type="SAM" id="MobiDB-lite"/>
    </source>
</evidence>
<dbReference type="SUPFAM" id="SSF55874">
    <property type="entry name" value="ATPase domain of HSP90 chaperone/DNA topoisomerase II/histidine kinase"/>
    <property type="match status" value="1"/>
</dbReference>
<dbReference type="InterPro" id="IPR036097">
    <property type="entry name" value="HisK_dim/P_sf"/>
</dbReference>
<evidence type="ECO:0000259" key="26">
    <source>
        <dbReference type="PROSITE" id="PS50113"/>
    </source>
</evidence>
<dbReference type="SUPFAM" id="SSF47226">
    <property type="entry name" value="Histidine-containing phosphotransfer domain, HPT domain"/>
    <property type="match status" value="1"/>
</dbReference>
<feature type="domain" description="PAC" evidence="26">
    <location>
        <begin position="508"/>
        <end position="560"/>
    </location>
</feature>
<evidence type="ECO:0000256" key="20">
    <source>
        <dbReference type="SAM" id="Coils"/>
    </source>
</evidence>
<dbReference type="PROSITE" id="PS50113">
    <property type="entry name" value="PAC"/>
    <property type="match status" value="2"/>
</dbReference>
<feature type="domain" description="Histidine kinase" evidence="23">
    <location>
        <begin position="765"/>
        <end position="994"/>
    </location>
</feature>
<dbReference type="PROSITE" id="PS50839">
    <property type="entry name" value="CHASE"/>
    <property type="match status" value="1"/>
</dbReference>
<accession>A0A926VHA6</accession>
<dbReference type="PROSITE" id="PS50110">
    <property type="entry name" value="RESPONSE_REGULATORY"/>
    <property type="match status" value="2"/>
</dbReference>
<keyword evidence="12 22" id="KW-1133">Transmembrane helix</keyword>
<keyword evidence="8 22" id="KW-0812">Transmembrane</keyword>
<name>A0A926VHA6_9CYAN</name>
<keyword evidence="30" id="KW-1185">Reference proteome</keyword>
<dbReference type="GO" id="GO:0005886">
    <property type="term" value="C:plasma membrane"/>
    <property type="evidence" value="ECO:0007669"/>
    <property type="project" value="UniProtKB-SubCell"/>
</dbReference>
<evidence type="ECO:0000259" key="27">
    <source>
        <dbReference type="PROSITE" id="PS50839"/>
    </source>
</evidence>
<feature type="domain" description="Response regulatory" evidence="24">
    <location>
        <begin position="1014"/>
        <end position="1131"/>
    </location>
</feature>
<keyword evidence="20" id="KW-0175">Coiled coil</keyword>
<dbReference type="InterPro" id="IPR003018">
    <property type="entry name" value="GAF"/>
</dbReference>
<feature type="modified residue" description="4-aspartylphosphate" evidence="19">
    <location>
        <position position="1208"/>
    </location>
</feature>
<dbReference type="SMART" id="SM00091">
    <property type="entry name" value="PAS"/>
    <property type="match status" value="2"/>
</dbReference>
<feature type="modified residue" description="Phosphohistidine" evidence="18">
    <location>
        <position position="1454"/>
    </location>
</feature>
<keyword evidence="11" id="KW-0067">ATP-binding</keyword>
<evidence type="ECO:0000313" key="30">
    <source>
        <dbReference type="Proteomes" id="UP000641646"/>
    </source>
</evidence>
<organism evidence="29 30">
    <name type="scientific">Aerosakkonema funiforme FACHB-1375</name>
    <dbReference type="NCBI Taxonomy" id="2949571"/>
    <lineage>
        <taxon>Bacteria</taxon>
        <taxon>Bacillati</taxon>
        <taxon>Cyanobacteriota</taxon>
        <taxon>Cyanophyceae</taxon>
        <taxon>Oscillatoriophycideae</taxon>
        <taxon>Aerosakkonematales</taxon>
        <taxon>Aerosakkonemataceae</taxon>
        <taxon>Aerosakkonema</taxon>
    </lineage>
</organism>
<dbReference type="SUPFAM" id="SSF55781">
    <property type="entry name" value="GAF domain-like"/>
    <property type="match status" value="1"/>
</dbReference>
<dbReference type="GO" id="GO:0000155">
    <property type="term" value="F:phosphorelay sensor kinase activity"/>
    <property type="evidence" value="ECO:0007669"/>
    <property type="project" value="InterPro"/>
</dbReference>
<comment type="subunit">
    <text evidence="15">At low DSF concentrations, interacts with RpfF.</text>
</comment>
<dbReference type="InterPro" id="IPR003661">
    <property type="entry name" value="HisK_dim/P_dom"/>
</dbReference>
<dbReference type="InterPro" id="IPR003594">
    <property type="entry name" value="HATPase_dom"/>
</dbReference>
<proteinExistence type="inferred from homology"/>
<dbReference type="PROSITE" id="PS50109">
    <property type="entry name" value="HIS_KIN"/>
    <property type="match status" value="1"/>
</dbReference>
<comment type="catalytic activity">
    <reaction evidence="1">
        <text>ATP + protein L-histidine = ADP + protein N-phospho-L-histidine.</text>
        <dbReference type="EC" id="2.7.13.3"/>
    </reaction>
</comment>
<dbReference type="SUPFAM" id="SSF47384">
    <property type="entry name" value="Homodimeric domain of signal transducing histidine kinase"/>
    <property type="match status" value="1"/>
</dbReference>
<evidence type="ECO:0000256" key="11">
    <source>
        <dbReference type="ARBA" id="ARBA00022840"/>
    </source>
</evidence>
<dbReference type="CDD" id="cd16922">
    <property type="entry name" value="HATPase_EvgS-ArcB-TorS-like"/>
    <property type="match status" value="1"/>
</dbReference>
<dbReference type="NCBIfam" id="TIGR00229">
    <property type="entry name" value="sensory_box"/>
    <property type="match status" value="2"/>
</dbReference>
<dbReference type="Gene3D" id="3.30.450.20">
    <property type="entry name" value="PAS domain"/>
    <property type="match status" value="2"/>
</dbReference>
<evidence type="ECO:0000256" key="1">
    <source>
        <dbReference type="ARBA" id="ARBA00000085"/>
    </source>
</evidence>
<evidence type="ECO:0000256" key="3">
    <source>
        <dbReference type="ARBA" id="ARBA00006402"/>
    </source>
</evidence>
<evidence type="ECO:0000256" key="17">
    <source>
        <dbReference type="ARBA" id="ARBA00074306"/>
    </source>
</evidence>
<evidence type="ECO:0000256" key="13">
    <source>
        <dbReference type="ARBA" id="ARBA00023012"/>
    </source>
</evidence>
<dbReference type="Pfam" id="PF00072">
    <property type="entry name" value="Response_reg"/>
    <property type="match status" value="2"/>
</dbReference>
<evidence type="ECO:0000259" key="24">
    <source>
        <dbReference type="PROSITE" id="PS50110"/>
    </source>
</evidence>
<feature type="modified residue" description="4-aspartylphosphate" evidence="19">
    <location>
        <position position="1064"/>
    </location>
</feature>
<evidence type="ECO:0000256" key="14">
    <source>
        <dbReference type="ARBA" id="ARBA00023136"/>
    </source>
</evidence>
<dbReference type="InterPro" id="IPR036890">
    <property type="entry name" value="HATPase_C_sf"/>
</dbReference>
<dbReference type="SUPFAM" id="SSF55785">
    <property type="entry name" value="PYP-like sensor domain (PAS domain)"/>
    <property type="match status" value="2"/>
</dbReference>
<evidence type="ECO:0000256" key="12">
    <source>
        <dbReference type="ARBA" id="ARBA00022989"/>
    </source>
</evidence>
<dbReference type="Proteomes" id="UP000641646">
    <property type="component" value="Unassembled WGS sequence"/>
</dbReference>
<dbReference type="InterPro" id="IPR000700">
    <property type="entry name" value="PAS-assoc_C"/>
</dbReference>
<evidence type="ECO:0000256" key="7">
    <source>
        <dbReference type="ARBA" id="ARBA00022679"/>
    </source>
</evidence>
<dbReference type="PROSITE" id="PS50894">
    <property type="entry name" value="HPT"/>
    <property type="match status" value="1"/>
</dbReference>
<feature type="transmembrane region" description="Helical" evidence="22">
    <location>
        <begin position="238"/>
        <end position="257"/>
    </location>
</feature>
<reference evidence="29" key="2">
    <citation type="submission" date="2020-08" db="EMBL/GenBank/DDBJ databases">
        <authorList>
            <person name="Chen M."/>
            <person name="Teng W."/>
            <person name="Zhao L."/>
            <person name="Hu C."/>
            <person name="Zhou Y."/>
            <person name="Han B."/>
            <person name="Song L."/>
            <person name="Shu W."/>
        </authorList>
    </citation>
    <scope>NUCLEOTIDE SEQUENCE</scope>
    <source>
        <strain evidence="29">FACHB-1375</strain>
    </source>
</reference>
<dbReference type="Gene3D" id="3.30.450.350">
    <property type="entry name" value="CHASE domain"/>
    <property type="match status" value="1"/>
</dbReference>
<dbReference type="PROSITE" id="PS50112">
    <property type="entry name" value="PAS"/>
    <property type="match status" value="2"/>
</dbReference>
<keyword evidence="6 19" id="KW-0597">Phosphoprotein</keyword>
<evidence type="ECO:0000256" key="10">
    <source>
        <dbReference type="ARBA" id="ARBA00022777"/>
    </source>
</evidence>
<dbReference type="CDD" id="cd00130">
    <property type="entry name" value="PAS"/>
    <property type="match status" value="2"/>
</dbReference>
<dbReference type="SMART" id="SM00065">
    <property type="entry name" value="GAF"/>
    <property type="match status" value="1"/>
</dbReference>
<keyword evidence="9" id="KW-0547">Nucleotide-binding</keyword>
<comment type="similarity">
    <text evidence="3">In the N-terminal section; belongs to the phytochrome family.</text>
</comment>
<dbReference type="InterPro" id="IPR005467">
    <property type="entry name" value="His_kinase_dom"/>
</dbReference>
<dbReference type="InterPro" id="IPR006189">
    <property type="entry name" value="CHASE_dom"/>
</dbReference>
<dbReference type="InterPro" id="IPR008207">
    <property type="entry name" value="Sig_transdc_His_kin_Hpt_dom"/>
</dbReference>
<feature type="domain" description="PAS" evidence="25">
    <location>
        <begin position="450"/>
        <end position="493"/>
    </location>
</feature>
<dbReference type="CDD" id="cd00082">
    <property type="entry name" value="HisKA"/>
    <property type="match status" value="1"/>
</dbReference>
<evidence type="ECO:0000256" key="2">
    <source>
        <dbReference type="ARBA" id="ARBA00004651"/>
    </source>
</evidence>
<dbReference type="Gene3D" id="3.40.50.2300">
    <property type="match status" value="2"/>
</dbReference>
<dbReference type="InterPro" id="IPR036641">
    <property type="entry name" value="HPT_dom_sf"/>
</dbReference>
<dbReference type="PANTHER" id="PTHR45339">
    <property type="entry name" value="HYBRID SIGNAL TRANSDUCTION HISTIDINE KINASE J"/>
    <property type="match status" value="1"/>
</dbReference>
<dbReference type="Pfam" id="PF01627">
    <property type="entry name" value="Hpt"/>
    <property type="match status" value="1"/>
</dbReference>
<dbReference type="SMART" id="SM00448">
    <property type="entry name" value="REC"/>
    <property type="match status" value="2"/>
</dbReference>
<feature type="domain" description="PAC" evidence="26">
    <location>
        <begin position="380"/>
        <end position="432"/>
    </location>
</feature>
<evidence type="ECO:0000256" key="18">
    <source>
        <dbReference type="PROSITE-ProRule" id="PRU00110"/>
    </source>
</evidence>
<evidence type="ECO:0000313" key="29">
    <source>
        <dbReference type="EMBL" id="MBD2183986.1"/>
    </source>
</evidence>
<reference evidence="29" key="1">
    <citation type="journal article" date="2015" name="ISME J.">
        <title>Draft Genome Sequence of Streptomyces incarnatus NRRL8089, which Produces the Nucleoside Antibiotic Sinefungin.</title>
        <authorList>
            <person name="Oshima K."/>
            <person name="Hattori M."/>
            <person name="Shimizu H."/>
            <person name="Fukuda K."/>
            <person name="Nemoto M."/>
            <person name="Inagaki K."/>
            <person name="Tamura T."/>
        </authorList>
    </citation>
    <scope>NUCLEOTIDE SEQUENCE</scope>
    <source>
        <strain evidence="29">FACHB-1375</strain>
    </source>
</reference>
<dbReference type="SMART" id="SM00388">
    <property type="entry name" value="HisKA"/>
    <property type="match status" value="1"/>
</dbReference>
<evidence type="ECO:0000259" key="23">
    <source>
        <dbReference type="PROSITE" id="PS50109"/>
    </source>
</evidence>
<evidence type="ECO:0000256" key="6">
    <source>
        <dbReference type="ARBA" id="ARBA00022553"/>
    </source>
</evidence>
<feature type="coiled-coil region" evidence="20">
    <location>
        <begin position="735"/>
        <end position="765"/>
    </location>
</feature>
<sequence>MTIATIFIWQSIIAQQNEQIEQSIQVESKFLQTEITQQVETRIKALERMKERWQMRGETPRNEWESDAKFYINDFGGYQAIEWVDTSFRVRWIVPLAGNEAAQNLDLSVDTRRRVALQNALKNRKTTVTKIVNLVQEGKGFLVYVPIFKGQKNEGFILGVFRVDSLMQKVLTEHHLDGYAIAIFDGKEQIYSYNPNYINLNNKSSQKIDIAFNNNKLHMQIWLAPTLLEKVRNPLPTVVLIGGLLTAWTLAVAIYFAQTAKLRTRQVEITNRKLQQEITEREKTEEKLQALASLQQAILDSTNYTIISTTADGTICTFNAAAERLLGYTAAETIHKTTPAIIHDKDEIAQRAQELSQELGITIEPGFEVLVTRARQGQTDEREWSYIRKDGSRFPVLLSVTPLRDTAGNITGFLSIGNDISERKKSAEAFDKMLRELGFQKLAVDRAAIVAITDRLGNITYANDKFCEISQYSREELIGQNHRLLKSNYHPPDFFKELWSTITRGEVWQGEIKNRAKDGTFYWADSTIVPFLDKKGKPYQYLAIRFDITKRKQAQEALEQQFSRALLLKQITQEIRQSLDTKQIFETASSLLGKAFGVNRCLIYTYVTQPTPEIPFVVEYVEPGYPSALHINIPSVGNSYLEQTIAQDRTLACADVYADPFVKEGEPILRQLGVKSILSVRASYQGEANGGICLHQCDRLREWTADEIELLESVAAQVGIALAQANLLKVETQGRSELTIKNMALEQAKREAETANRTKSEFLAMMSHEIRTPMNAVIGMTGLLLDTKLTPQQQDFVETIRASGDALLTIINDILDFSKIESGKLDLETQSFNLRTCVEEALDLLAPAAAAKNLDLAYLIDPQTPCAIVGDVTRLRQILVNLIGNAVKFTERGEVVVSAVSRQLSNADRNDRQLTTYEIEFAIKDTGIGISPERLARLFKPFSQVDSSMTRRYGGTGLGLAISKRLSEMMGGRMWVESTPGDGSTFYFTMRAESAPAIPLVDLQVLQPDLSGKRLLVVDDNATNRKILTLQAQSWGMLVRSANSGPEALELLSTGEQFDIAVLDMQMPEMDGIILAAQIHSVPNCEKLPLVMLSSVAWVGKEEAAQRANFAAFLSKPIKQSQLYNVLTRILSKQLVSLSSDRASLSQFDCQMAKELPLRILLVEDVSLNQKVALQMLHKLGYRADVANNGREALEALHRQPYDLVFMDVQMPEMDGLEATRRICQEWSRGRAGERESGRAGEREKRKTGQQENRKTEANLFNTSPTPPLPHSPAPPSPYSSHRPWIVAMTAHAMQGDREECLQAGMDDYISKPIHIEALIEALKSYGKLLKQNRSDRTEQNVSPSWDRDSVGTKHKLLPTTDESLLLSAKNLSGNTNDSSTLGLPLVPSRQSSSAPAIDRKTFQSLKEMVGEDTDAEILQELLESYLEDGLKRLKAITNAIAQEDPISLQKSAHALRSASVTLGAIPLAQICEKLETMGRKGTTAGASQFLGQLSAEYDRVKAALQLPQKSI</sequence>
<dbReference type="SMART" id="SM00387">
    <property type="entry name" value="HATPase_c"/>
    <property type="match status" value="1"/>
</dbReference>
<evidence type="ECO:0000256" key="5">
    <source>
        <dbReference type="ARBA" id="ARBA00022475"/>
    </source>
</evidence>
<dbReference type="CDD" id="cd17546">
    <property type="entry name" value="REC_hyHK_CKI1_RcsC-like"/>
    <property type="match status" value="2"/>
</dbReference>
<dbReference type="PANTHER" id="PTHR45339:SF1">
    <property type="entry name" value="HYBRID SIGNAL TRANSDUCTION HISTIDINE KINASE J"/>
    <property type="match status" value="1"/>
</dbReference>
<dbReference type="InterPro" id="IPR000014">
    <property type="entry name" value="PAS"/>
</dbReference>
<feature type="domain" description="CHASE" evidence="27">
    <location>
        <begin position="90"/>
        <end position="173"/>
    </location>
</feature>
<dbReference type="Pfam" id="PF00512">
    <property type="entry name" value="HisKA"/>
    <property type="match status" value="1"/>
</dbReference>
<keyword evidence="10" id="KW-0418">Kinase</keyword>
<dbReference type="SMART" id="SM00086">
    <property type="entry name" value="PAC"/>
    <property type="match status" value="2"/>
</dbReference>
<dbReference type="Pfam" id="PF13426">
    <property type="entry name" value="PAS_9"/>
    <property type="match status" value="2"/>
</dbReference>
<feature type="region of interest" description="Disordered" evidence="21">
    <location>
        <begin position="1228"/>
        <end position="1281"/>
    </location>
</feature>
<evidence type="ECO:0000256" key="15">
    <source>
        <dbReference type="ARBA" id="ARBA00064003"/>
    </source>
</evidence>
<dbReference type="InterPro" id="IPR035965">
    <property type="entry name" value="PAS-like_dom_sf"/>
</dbReference>
<comment type="subcellular location">
    <subcellularLocation>
        <location evidence="2">Cell membrane</location>
        <topology evidence="2">Multi-pass membrane protein</topology>
    </subcellularLocation>
</comment>
<keyword evidence="5" id="KW-1003">Cell membrane</keyword>
<dbReference type="Gene3D" id="3.30.565.10">
    <property type="entry name" value="Histidine kinase-like ATPase, C-terminal domain"/>
    <property type="match status" value="1"/>
</dbReference>
<dbReference type="SMART" id="SM01079">
    <property type="entry name" value="CHASE"/>
    <property type="match status" value="1"/>
</dbReference>
<dbReference type="Pfam" id="PF02518">
    <property type="entry name" value="HATPase_c"/>
    <property type="match status" value="1"/>
</dbReference>